<sequence>MMHAIIIGREGAAASAAVNRLWDAGYHSIFRVDEPSEAPALLACVHPDLILALPDSVVPDSMNMLRRISKAADAPVVVAKLDVEHALGCLGPSEVEESTYLPPRREYALPLAA</sequence>
<dbReference type="Proteomes" id="UP001419910">
    <property type="component" value="Unassembled WGS sequence"/>
</dbReference>
<reference evidence="1 2" key="1">
    <citation type="submission" date="2024-05" db="EMBL/GenBank/DDBJ databases">
        <authorList>
            <person name="Liu Q."/>
            <person name="Xin Y.-H."/>
        </authorList>
    </citation>
    <scope>NUCLEOTIDE SEQUENCE [LARGE SCALE GENOMIC DNA]</scope>
    <source>
        <strain evidence="1 2">CGMCC 1.10181</strain>
    </source>
</reference>
<organism evidence="1 2">
    <name type="scientific">Sphingomonas oligophenolica</name>
    <dbReference type="NCBI Taxonomy" id="301154"/>
    <lineage>
        <taxon>Bacteria</taxon>
        <taxon>Pseudomonadati</taxon>
        <taxon>Pseudomonadota</taxon>
        <taxon>Alphaproteobacteria</taxon>
        <taxon>Sphingomonadales</taxon>
        <taxon>Sphingomonadaceae</taxon>
        <taxon>Sphingomonas</taxon>
    </lineage>
</organism>
<evidence type="ECO:0000313" key="2">
    <source>
        <dbReference type="Proteomes" id="UP001419910"/>
    </source>
</evidence>
<protein>
    <recommendedName>
        <fullName evidence="3">Response regulatory domain-containing protein</fullName>
    </recommendedName>
</protein>
<proteinExistence type="predicted"/>
<evidence type="ECO:0000313" key="1">
    <source>
        <dbReference type="EMBL" id="MEN2790946.1"/>
    </source>
</evidence>
<dbReference type="RefSeq" id="WP_343892857.1">
    <property type="nucleotide sequence ID" value="NZ_BAAAEH010000065.1"/>
</dbReference>
<keyword evidence="2" id="KW-1185">Reference proteome</keyword>
<dbReference type="EMBL" id="JBDIME010000013">
    <property type="protein sequence ID" value="MEN2790946.1"/>
    <property type="molecule type" value="Genomic_DNA"/>
</dbReference>
<gene>
    <name evidence="1" type="ORF">ABC974_15000</name>
</gene>
<comment type="caution">
    <text evidence="1">The sequence shown here is derived from an EMBL/GenBank/DDBJ whole genome shotgun (WGS) entry which is preliminary data.</text>
</comment>
<name>A0ABU9Y595_9SPHN</name>
<accession>A0ABU9Y595</accession>
<evidence type="ECO:0008006" key="3">
    <source>
        <dbReference type="Google" id="ProtNLM"/>
    </source>
</evidence>